<reference evidence="3" key="1">
    <citation type="submission" date="2023-07" db="EMBL/GenBank/DDBJ databases">
        <title>Thauera sp. CAU 1555 isolated from sand of Yaerae Beach.</title>
        <authorList>
            <person name="Kim W."/>
        </authorList>
    </citation>
    <scope>NUCLEOTIDE SEQUENCE [LARGE SCALE GENOMIC DNA]</scope>
    <source>
        <strain evidence="3">CAU 1555</strain>
    </source>
</reference>
<keyword evidence="1" id="KW-1133">Transmembrane helix</keyword>
<proteinExistence type="predicted"/>
<evidence type="ECO:0000313" key="2">
    <source>
        <dbReference type="EMBL" id="MBD8504632.1"/>
    </source>
</evidence>
<evidence type="ECO:0000313" key="3">
    <source>
        <dbReference type="Proteomes" id="UP000603602"/>
    </source>
</evidence>
<name>A0ABR9BE31_9RHOO</name>
<keyword evidence="1" id="KW-0812">Transmembrane</keyword>
<dbReference type="EMBL" id="JACYTO010000002">
    <property type="protein sequence ID" value="MBD8504632.1"/>
    <property type="molecule type" value="Genomic_DNA"/>
</dbReference>
<evidence type="ECO:0008006" key="4">
    <source>
        <dbReference type="Google" id="ProtNLM"/>
    </source>
</evidence>
<dbReference type="Proteomes" id="UP000603602">
    <property type="component" value="Unassembled WGS sequence"/>
</dbReference>
<keyword evidence="3" id="KW-1185">Reference proteome</keyword>
<organism evidence="2 3">
    <name type="scientific">Thauera sedimentorum</name>
    <dbReference type="NCBI Taxonomy" id="2767595"/>
    <lineage>
        <taxon>Bacteria</taxon>
        <taxon>Pseudomonadati</taxon>
        <taxon>Pseudomonadota</taxon>
        <taxon>Betaproteobacteria</taxon>
        <taxon>Rhodocyclales</taxon>
        <taxon>Zoogloeaceae</taxon>
        <taxon>Thauera</taxon>
    </lineage>
</organism>
<gene>
    <name evidence="2" type="ORF">IFO67_17205</name>
</gene>
<sequence length="217" mass="22932">MNTTVRQEVNLLDESLVDRKPVLPAIQVVLAIVAAAVCMAALAGWMTLRLNAPRAELAQLAQHTRSLETSVAELAARLDARKPDPGLALEARRLEVQLMHLRRLADSAAAGGQATPLTAFVEGLGRQRPEGLWLTRILVANSGRDLALVGSALEPGLLPTYIESLGQETAFAGLAFGELSLARAPDDTRRIDFRVAAGCLGAPAASAACVGLEDARQ</sequence>
<accession>A0ABR9BE31</accession>
<comment type="caution">
    <text evidence="2">The sequence shown here is derived from an EMBL/GenBank/DDBJ whole genome shotgun (WGS) entry which is preliminary data.</text>
</comment>
<feature type="transmembrane region" description="Helical" evidence="1">
    <location>
        <begin position="25"/>
        <end position="48"/>
    </location>
</feature>
<evidence type="ECO:0000256" key="1">
    <source>
        <dbReference type="SAM" id="Phobius"/>
    </source>
</evidence>
<keyword evidence="1" id="KW-0472">Membrane</keyword>
<protein>
    <recommendedName>
        <fullName evidence="4">MSHA biogenesis protein MshI</fullName>
    </recommendedName>
</protein>
<dbReference type="RefSeq" id="WP_187719360.1">
    <property type="nucleotide sequence ID" value="NZ_JACTAH010000002.1"/>
</dbReference>